<feature type="transmembrane region" description="Helical" evidence="1">
    <location>
        <begin position="123"/>
        <end position="140"/>
    </location>
</feature>
<feature type="transmembrane region" description="Helical" evidence="1">
    <location>
        <begin position="56"/>
        <end position="78"/>
    </location>
</feature>
<protein>
    <submittedName>
        <fullName evidence="3">DUF418 domain-containing protein</fullName>
    </submittedName>
</protein>
<evidence type="ECO:0000259" key="2">
    <source>
        <dbReference type="Pfam" id="PF04235"/>
    </source>
</evidence>
<dbReference type="PANTHER" id="PTHR30590:SF2">
    <property type="entry name" value="INNER MEMBRANE PROTEIN"/>
    <property type="match status" value="1"/>
</dbReference>
<keyword evidence="1" id="KW-0472">Membrane</keyword>
<feature type="domain" description="DUF418" evidence="2">
    <location>
        <begin position="231"/>
        <end position="381"/>
    </location>
</feature>
<reference evidence="3" key="1">
    <citation type="submission" date="2022-06" db="EMBL/GenBank/DDBJ databases">
        <title>Alkalicoccobacillus porphyridii sp. nov., isolated from a marine red alga, Porphyridium purpureum and reclassification of Shouchella plakortidis and Shouchella gibsonii as Alkalicoccobacillus plakortidis comb. nov. and Alkalicoccobacillus gibsonii comb. nov.</title>
        <authorList>
            <person name="Kim K.H."/>
            <person name="Lee J.K."/>
            <person name="Han D.M."/>
            <person name="Baek J.H."/>
            <person name="Jeon C.O."/>
        </authorList>
    </citation>
    <scope>NUCLEOTIDE SEQUENCE</scope>
    <source>
        <strain evidence="3">DSM 19153</strain>
    </source>
</reference>
<keyword evidence="1" id="KW-1133">Transmembrane helix</keyword>
<feature type="transmembrane region" description="Helical" evidence="1">
    <location>
        <begin position="278"/>
        <end position="296"/>
    </location>
</feature>
<evidence type="ECO:0000313" key="3">
    <source>
        <dbReference type="EMBL" id="MCM2676852.1"/>
    </source>
</evidence>
<feature type="transmembrane region" description="Helical" evidence="1">
    <location>
        <begin position="252"/>
        <end position="272"/>
    </location>
</feature>
<feature type="transmembrane region" description="Helical" evidence="1">
    <location>
        <begin position="147"/>
        <end position="170"/>
    </location>
</feature>
<dbReference type="InterPro" id="IPR007349">
    <property type="entry name" value="DUF418"/>
</dbReference>
<proteinExistence type="predicted"/>
<evidence type="ECO:0000313" key="4">
    <source>
        <dbReference type="Proteomes" id="UP001203665"/>
    </source>
</evidence>
<organism evidence="3 4">
    <name type="scientific">Alkalicoccobacillus plakortidis</name>
    <dbReference type="NCBI Taxonomy" id="444060"/>
    <lineage>
        <taxon>Bacteria</taxon>
        <taxon>Bacillati</taxon>
        <taxon>Bacillota</taxon>
        <taxon>Bacilli</taxon>
        <taxon>Bacillales</taxon>
        <taxon>Bacillaceae</taxon>
        <taxon>Alkalicoccobacillus</taxon>
    </lineage>
</organism>
<keyword evidence="4" id="KW-1185">Reference proteome</keyword>
<dbReference type="Pfam" id="PF04235">
    <property type="entry name" value="DUF418"/>
    <property type="match status" value="1"/>
</dbReference>
<feature type="transmembrane region" description="Helical" evidence="1">
    <location>
        <begin position="99"/>
        <end position="117"/>
    </location>
</feature>
<dbReference type="EMBL" id="JAMQJY010000002">
    <property type="protein sequence ID" value="MCM2676852.1"/>
    <property type="molecule type" value="Genomic_DNA"/>
</dbReference>
<comment type="caution">
    <text evidence="3">The sequence shown here is derived from an EMBL/GenBank/DDBJ whole genome shotgun (WGS) entry which is preliminary data.</text>
</comment>
<accession>A0ABT0XM06</accession>
<feature type="transmembrane region" description="Helical" evidence="1">
    <location>
        <begin position="347"/>
        <end position="369"/>
    </location>
</feature>
<name>A0ABT0XM06_9BACI</name>
<dbReference type="PANTHER" id="PTHR30590">
    <property type="entry name" value="INNER MEMBRANE PROTEIN"/>
    <property type="match status" value="1"/>
</dbReference>
<dbReference type="Proteomes" id="UP001203665">
    <property type="component" value="Unassembled WGS sequence"/>
</dbReference>
<sequence length="390" mass="44149">MQETGGIPTNGRIRLLDILRGFAIIGTLGTNIWLFADPGATLALLSFQGEGNSIDTWINGFLGIFTSGKFLGLLTIMFGIGLEMKYRKALRVKLPWLRMYIWTMILLGLDGLLHFIFVFEYDVLMSYAFTGIIVAFLVGCRHTTLNWIMAGAAAIHLFGLMLLTIVWIWMFHDEALFAEIMGMFQQTEIVYTTGTYLEQIQYRLSDFWGLRGEAISIIFMNIFLYLFGIRLYRAGAFSNDTNGRNIRKRLMIWGLGLGIPLNLLAFVPGHVFDLSVRYLFAPVLSVGYIGLIAFILERNLFGWLLTRFEMIGKTALSCYVLQNIIGSVLFYNWGLGLAPVDNVYGVIGAWILITIIMMIVAQLFVRLFGIGPLEWVWRKLSSAPFKSLSR</sequence>
<feature type="transmembrane region" description="Helical" evidence="1">
    <location>
        <begin position="18"/>
        <end position="36"/>
    </location>
</feature>
<keyword evidence="1" id="KW-0812">Transmembrane</keyword>
<feature type="transmembrane region" description="Helical" evidence="1">
    <location>
        <begin position="214"/>
        <end position="232"/>
    </location>
</feature>
<evidence type="ECO:0000256" key="1">
    <source>
        <dbReference type="SAM" id="Phobius"/>
    </source>
</evidence>
<dbReference type="InterPro" id="IPR052529">
    <property type="entry name" value="Bact_Transport_Assoc"/>
</dbReference>
<gene>
    <name evidence="3" type="ORF">NDM98_16310</name>
</gene>
<feature type="transmembrane region" description="Helical" evidence="1">
    <location>
        <begin position="316"/>
        <end position="335"/>
    </location>
</feature>
<dbReference type="RefSeq" id="WP_251609972.1">
    <property type="nucleotide sequence ID" value="NZ_JAMQJY010000002.1"/>
</dbReference>